<keyword evidence="3" id="KW-1185">Reference proteome</keyword>
<evidence type="ECO:0000313" key="3">
    <source>
        <dbReference type="Proteomes" id="UP001596233"/>
    </source>
</evidence>
<protein>
    <recommendedName>
        <fullName evidence="4">DUF2140 family protein</fullName>
    </recommendedName>
</protein>
<reference evidence="3" key="1">
    <citation type="journal article" date="2019" name="Int. J. Syst. Evol. Microbiol.">
        <title>The Global Catalogue of Microorganisms (GCM) 10K type strain sequencing project: providing services to taxonomists for standard genome sequencing and annotation.</title>
        <authorList>
            <consortium name="The Broad Institute Genomics Platform"/>
            <consortium name="The Broad Institute Genome Sequencing Center for Infectious Disease"/>
            <person name="Wu L."/>
            <person name="Ma J."/>
        </authorList>
    </citation>
    <scope>NUCLEOTIDE SEQUENCE [LARGE SCALE GENOMIC DNA]</scope>
    <source>
        <strain evidence="3">PCU 280</strain>
    </source>
</reference>
<accession>A0ABW1V3B0</accession>
<keyword evidence="1" id="KW-1133">Transmembrane helix</keyword>
<evidence type="ECO:0000256" key="1">
    <source>
        <dbReference type="SAM" id="Phobius"/>
    </source>
</evidence>
<keyword evidence="1" id="KW-0472">Membrane</keyword>
<comment type="caution">
    <text evidence="2">The sequence shown here is derived from an EMBL/GenBank/DDBJ whole genome shotgun (WGS) entry which is preliminary data.</text>
</comment>
<organism evidence="2 3">
    <name type="scientific">Paenibacillus septentrionalis</name>
    <dbReference type="NCBI Taxonomy" id="429342"/>
    <lineage>
        <taxon>Bacteria</taxon>
        <taxon>Bacillati</taxon>
        <taxon>Bacillota</taxon>
        <taxon>Bacilli</taxon>
        <taxon>Bacillales</taxon>
        <taxon>Paenibacillaceae</taxon>
        <taxon>Paenibacillus</taxon>
    </lineage>
</organism>
<evidence type="ECO:0008006" key="4">
    <source>
        <dbReference type="Google" id="ProtNLM"/>
    </source>
</evidence>
<name>A0ABW1V3B0_9BACL</name>
<feature type="transmembrane region" description="Helical" evidence="1">
    <location>
        <begin position="5"/>
        <end position="27"/>
    </location>
</feature>
<dbReference type="RefSeq" id="WP_379233840.1">
    <property type="nucleotide sequence ID" value="NZ_JBHSTE010000003.1"/>
</dbReference>
<proteinExistence type="predicted"/>
<sequence>MKKRWLLLIVTIMLGLILLAGGLLVYISPDEELTMDYEPVKLEQKVLDMVRNFKPEVVLNESDINTLIKANMDRQLHEDVYVDGAHFQVADNQLYAKLNVTLRDAVKAEVTAVYAIMWEEPNLMLEPVALKLKNMNLPVNWLNEINVPIYDPANSVIAIESVNTRGTELIIKLKFSMFG</sequence>
<keyword evidence="1" id="KW-0812">Transmembrane</keyword>
<dbReference type="Proteomes" id="UP001596233">
    <property type="component" value="Unassembled WGS sequence"/>
</dbReference>
<dbReference type="EMBL" id="JBHSTE010000003">
    <property type="protein sequence ID" value="MFC6332914.1"/>
    <property type="molecule type" value="Genomic_DNA"/>
</dbReference>
<gene>
    <name evidence="2" type="ORF">ACFP56_09795</name>
</gene>
<evidence type="ECO:0000313" key="2">
    <source>
        <dbReference type="EMBL" id="MFC6332914.1"/>
    </source>
</evidence>